<dbReference type="Proteomes" id="UP000037136">
    <property type="component" value="Unassembled WGS sequence"/>
</dbReference>
<evidence type="ECO:0000313" key="1">
    <source>
        <dbReference type="EMBL" id="PFH58031.1"/>
    </source>
</evidence>
<keyword evidence="2" id="KW-1185">Reference proteome</keyword>
<name>A0A2A9PAK2_OPHUN</name>
<comment type="caution">
    <text evidence="1">The sequence shown here is derived from an EMBL/GenBank/DDBJ whole genome shotgun (WGS) entry which is preliminary data.</text>
</comment>
<protein>
    <submittedName>
        <fullName evidence="1">Uncharacterized protein</fullName>
    </submittedName>
</protein>
<sequence length="77" mass="8698">MPALHARSPTLQGIRYCRRLGLMTVRSGNFLDQSSLPIILNRQTVKPSNSQPSTLTSPLRPSSHRQLHFVQIDTSTW</sequence>
<organism evidence="1 2">
    <name type="scientific">Ophiocordyceps unilateralis</name>
    <name type="common">Zombie-ant fungus</name>
    <name type="synonym">Torrubia unilateralis</name>
    <dbReference type="NCBI Taxonomy" id="268505"/>
    <lineage>
        <taxon>Eukaryota</taxon>
        <taxon>Fungi</taxon>
        <taxon>Dikarya</taxon>
        <taxon>Ascomycota</taxon>
        <taxon>Pezizomycotina</taxon>
        <taxon>Sordariomycetes</taxon>
        <taxon>Hypocreomycetidae</taxon>
        <taxon>Hypocreales</taxon>
        <taxon>Ophiocordycipitaceae</taxon>
        <taxon>Ophiocordyceps</taxon>
    </lineage>
</organism>
<evidence type="ECO:0000313" key="2">
    <source>
        <dbReference type="Proteomes" id="UP000037136"/>
    </source>
</evidence>
<dbReference type="EMBL" id="LAZP02000337">
    <property type="protein sequence ID" value="PFH58031.1"/>
    <property type="molecule type" value="Genomic_DNA"/>
</dbReference>
<reference evidence="1 2" key="2">
    <citation type="journal article" date="2017" name="Sci. Rep.">
        <title>Ant-infecting Ophiocordyceps genomes reveal a high diversity of potential behavioral manipulation genes and a possible major role for enterotoxins.</title>
        <authorList>
            <person name="de Bekker C."/>
            <person name="Ohm R.A."/>
            <person name="Evans H.C."/>
            <person name="Brachmann A."/>
            <person name="Hughes D.P."/>
        </authorList>
    </citation>
    <scope>NUCLEOTIDE SEQUENCE [LARGE SCALE GENOMIC DNA]</scope>
    <source>
        <strain evidence="1 2">SC16a</strain>
    </source>
</reference>
<dbReference type="AlphaFoldDB" id="A0A2A9PAK2"/>
<accession>A0A2A9PAK2</accession>
<proteinExistence type="predicted"/>
<reference evidence="1 2" key="1">
    <citation type="journal article" date="2015" name="BMC Genomics">
        <title>Gene expression during zombie ant biting behavior reflects the complexity underlying fungal parasitic behavioral manipulation.</title>
        <authorList>
            <person name="de Bekker C."/>
            <person name="Ohm R.A."/>
            <person name="Loreto R.G."/>
            <person name="Sebastian A."/>
            <person name="Albert I."/>
            <person name="Merrow M."/>
            <person name="Brachmann A."/>
            <person name="Hughes D.P."/>
        </authorList>
    </citation>
    <scope>NUCLEOTIDE SEQUENCE [LARGE SCALE GENOMIC DNA]</scope>
    <source>
        <strain evidence="1 2">SC16a</strain>
    </source>
</reference>
<gene>
    <name evidence="1" type="ORF">XA68_14255</name>
</gene>